<reference evidence="2" key="1">
    <citation type="journal article" date="2022" name="Int. J. Mol. Sci.">
        <title>Draft Genome of Tanacetum Coccineum: Genomic Comparison of Closely Related Tanacetum-Family Plants.</title>
        <authorList>
            <person name="Yamashiro T."/>
            <person name="Shiraishi A."/>
            <person name="Nakayama K."/>
            <person name="Satake H."/>
        </authorList>
    </citation>
    <scope>NUCLEOTIDE SEQUENCE</scope>
</reference>
<gene>
    <name evidence="2" type="ORF">Tco_0908676</name>
</gene>
<comment type="caution">
    <text evidence="2">The sequence shown here is derived from an EMBL/GenBank/DDBJ whole genome shotgun (WGS) entry which is preliminary data.</text>
</comment>
<sequence length="447" mass="51012">MENLMSQMQKVLHERPQGALPNNNEPNPRDQVNLIMTRNGLTTVEPSIPPHVSPTPRGNLMDVLTQIPTYTKVLKDSLKNNEKLEELANTPINAKFSALLLNKVPEKLGGPEKFLIPCVLQDLEVCNSLANSGASINLMPLLIYEKLRVGPLKPTQMTLDWLTDLVPIILGRPFLRTAKALIDLYEEKLTLKIGNEELVFRSENFSKNSPSREHHSVHSINIIDSLCEEISNQNKQNSGRTTSHYDDFLPAYEAFCFDIKEKSSGSTISHYDLSLLEYDSFHFDLSIDPLPPVDRSDSQHEEFADELAHIISPPEYDHFYFNLEADPGEFTRVLKKNISETLTKDLKIHELNDFPLLLSDCDFTFTEEFSKIDLLVSFPSGNKDKIFDPRIFIIKRVQSQRFHILSLDDFSTISFVSDSLFLTDPSEIETFLSFYNTSCFRSLYDIM</sequence>
<evidence type="ECO:0008006" key="4">
    <source>
        <dbReference type="Google" id="ProtNLM"/>
    </source>
</evidence>
<dbReference type="PANTHER" id="PTHR33067:SF31">
    <property type="entry name" value="RNA-DIRECTED DNA POLYMERASE"/>
    <property type="match status" value="1"/>
</dbReference>
<organism evidence="2 3">
    <name type="scientific">Tanacetum coccineum</name>
    <dbReference type="NCBI Taxonomy" id="301880"/>
    <lineage>
        <taxon>Eukaryota</taxon>
        <taxon>Viridiplantae</taxon>
        <taxon>Streptophyta</taxon>
        <taxon>Embryophyta</taxon>
        <taxon>Tracheophyta</taxon>
        <taxon>Spermatophyta</taxon>
        <taxon>Magnoliopsida</taxon>
        <taxon>eudicotyledons</taxon>
        <taxon>Gunneridae</taxon>
        <taxon>Pentapetalae</taxon>
        <taxon>asterids</taxon>
        <taxon>campanulids</taxon>
        <taxon>Asterales</taxon>
        <taxon>Asteraceae</taxon>
        <taxon>Asteroideae</taxon>
        <taxon>Anthemideae</taxon>
        <taxon>Anthemidinae</taxon>
        <taxon>Tanacetum</taxon>
    </lineage>
</organism>
<evidence type="ECO:0000256" key="1">
    <source>
        <dbReference type="SAM" id="MobiDB-lite"/>
    </source>
</evidence>
<keyword evidence="3" id="KW-1185">Reference proteome</keyword>
<accession>A0ABQ5CMU0</accession>
<proteinExistence type="predicted"/>
<dbReference type="PANTHER" id="PTHR33067">
    <property type="entry name" value="RNA-DIRECTED DNA POLYMERASE-RELATED"/>
    <property type="match status" value="1"/>
</dbReference>
<reference evidence="2" key="2">
    <citation type="submission" date="2022-01" db="EMBL/GenBank/DDBJ databases">
        <authorList>
            <person name="Yamashiro T."/>
            <person name="Shiraishi A."/>
            <person name="Satake H."/>
            <person name="Nakayama K."/>
        </authorList>
    </citation>
    <scope>NUCLEOTIDE SEQUENCE</scope>
</reference>
<dbReference type="Proteomes" id="UP001151760">
    <property type="component" value="Unassembled WGS sequence"/>
</dbReference>
<feature type="region of interest" description="Disordered" evidence="1">
    <location>
        <begin position="1"/>
        <end position="31"/>
    </location>
</feature>
<evidence type="ECO:0000313" key="3">
    <source>
        <dbReference type="Proteomes" id="UP001151760"/>
    </source>
</evidence>
<dbReference type="EMBL" id="BQNB010014457">
    <property type="protein sequence ID" value="GJT28401.1"/>
    <property type="molecule type" value="Genomic_DNA"/>
</dbReference>
<protein>
    <recommendedName>
        <fullName evidence="4">Reverse transcriptase domain-containing protein</fullName>
    </recommendedName>
</protein>
<evidence type="ECO:0000313" key="2">
    <source>
        <dbReference type="EMBL" id="GJT28401.1"/>
    </source>
</evidence>
<name>A0ABQ5CMU0_9ASTR</name>